<dbReference type="Proteomes" id="UP000226525">
    <property type="component" value="Unassembled WGS sequence"/>
</dbReference>
<organism evidence="1 2">
    <name type="scientific">SAR324 cluster bacterium</name>
    <dbReference type="NCBI Taxonomy" id="2024889"/>
    <lineage>
        <taxon>Bacteria</taxon>
        <taxon>Deltaproteobacteria</taxon>
        <taxon>SAR324 cluster</taxon>
    </lineage>
</organism>
<sequence length="286" mass="32316">MRTKSIKASGASSEIFLELGYLNAIPVLSQHAAQEIWAMVSGSLELNGPRRFKTHLLLPILDKLVRNAKILRVVCSALGSENILVWSSDWCIKQAHSQGFYSWHQDSTYAGMTEPEKALTVWLALTPSMPKSGCLRVVPRSHKWGQFAHEPRPSDENMLSRGQQIVVDEKIADFTHEAVDLRLQPGEMSLHSFRSIHASGSNQTDYPRVGFAIRYCTADLQREIRITEKESAMLVAGVEPENCSFIMESAPNQSMGVEEVLEWKRAVDRENKNYFQDNPVRQTYHS</sequence>
<reference evidence="2" key="1">
    <citation type="submission" date="2017-09" db="EMBL/GenBank/DDBJ databases">
        <title>The Reconstruction of 2,631 Draft Metagenome-Assembled Genomes from the Global Oceans.</title>
        <authorList>
            <person name="Tully B.J."/>
            <person name="Graham E.D."/>
            <person name="Heidelberg J.F."/>
        </authorList>
    </citation>
    <scope>NUCLEOTIDE SEQUENCE [LARGE SCALE GENOMIC DNA]</scope>
</reference>
<dbReference type="SUPFAM" id="SSF51197">
    <property type="entry name" value="Clavaminate synthase-like"/>
    <property type="match status" value="1"/>
</dbReference>
<dbReference type="AlphaFoldDB" id="A0A2D6YJP8"/>
<dbReference type="PANTHER" id="PTHR20883">
    <property type="entry name" value="PHYTANOYL-COA DIOXYGENASE DOMAIN CONTAINING 1"/>
    <property type="match status" value="1"/>
</dbReference>
<dbReference type="EMBL" id="NZEX01000091">
    <property type="protein sequence ID" value="MAH63399.1"/>
    <property type="molecule type" value="Genomic_DNA"/>
</dbReference>
<dbReference type="InterPro" id="IPR008775">
    <property type="entry name" value="Phytyl_CoA_dOase-like"/>
</dbReference>
<accession>A0A2D6YJP8</accession>
<dbReference type="Pfam" id="PF05721">
    <property type="entry name" value="PhyH"/>
    <property type="match status" value="1"/>
</dbReference>
<evidence type="ECO:0000313" key="2">
    <source>
        <dbReference type="Proteomes" id="UP000226525"/>
    </source>
</evidence>
<proteinExistence type="predicted"/>
<evidence type="ECO:0000313" key="1">
    <source>
        <dbReference type="EMBL" id="MAH63399.1"/>
    </source>
</evidence>
<dbReference type="GO" id="GO:0005506">
    <property type="term" value="F:iron ion binding"/>
    <property type="evidence" value="ECO:0007669"/>
    <property type="project" value="UniProtKB-ARBA"/>
</dbReference>
<dbReference type="GO" id="GO:0016706">
    <property type="term" value="F:2-oxoglutarate-dependent dioxygenase activity"/>
    <property type="evidence" value="ECO:0007669"/>
    <property type="project" value="UniProtKB-ARBA"/>
</dbReference>
<comment type="caution">
    <text evidence="1">The sequence shown here is derived from an EMBL/GenBank/DDBJ whole genome shotgun (WGS) entry which is preliminary data.</text>
</comment>
<dbReference type="Gene3D" id="2.60.120.620">
    <property type="entry name" value="q2cbj1_9rhob like domain"/>
    <property type="match status" value="1"/>
</dbReference>
<dbReference type="PANTHER" id="PTHR20883:SF48">
    <property type="entry name" value="ECTOINE DIOXYGENASE"/>
    <property type="match status" value="1"/>
</dbReference>
<evidence type="ECO:0008006" key="3">
    <source>
        <dbReference type="Google" id="ProtNLM"/>
    </source>
</evidence>
<gene>
    <name evidence="1" type="ORF">CMN54_08155</name>
</gene>
<protein>
    <recommendedName>
        <fullName evidence="3">Phytanoyl-CoA dioxygenase family protein</fullName>
    </recommendedName>
</protein>
<name>A0A2D6YJP8_9DELT</name>